<organism evidence="1 2">
    <name type="scientific">Petrolisthes cinctipes</name>
    <name type="common">Flat porcelain crab</name>
    <dbReference type="NCBI Taxonomy" id="88211"/>
    <lineage>
        <taxon>Eukaryota</taxon>
        <taxon>Metazoa</taxon>
        <taxon>Ecdysozoa</taxon>
        <taxon>Arthropoda</taxon>
        <taxon>Crustacea</taxon>
        <taxon>Multicrustacea</taxon>
        <taxon>Malacostraca</taxon>
        <taxon>Eumalacostraca</taxon>
        <taxon>Eucarida</taxon>
        <taxon>Decapoda</taxon>
        <taxon>Pleocyemata</taxon>
        <taxon>Anomura</taxon>
        <taxon>Galatheoidea</taxon>
        <taxon>Porcellanidae</taxon>
        <taxon>Petrolisthes</taxon>
    </lineage>
</organism>
<comment type="caution">
    <text evidence="1">The sequence shown here is derived from an EMBL/GenBank/DDBJ whole genome shotgun (WGS) entry which is preliminary data.</text>
</comment>
<accession>A0AAE1F733</accession>
<proteinExistence type="predicted"/>
<keyword evidence="2" id="KW-1185">Reference proteome</keyword>
<gene>
    <name evidence="1" type="ORF">Pcinc_026159</name>
</gene>
<evidence type="ECO:0000313" key="2">
    <source>
        <dbReference type="Proteomes" id="UP001286313"/>
    </source>
</evidence>
<sequence length="151" mass="16220">MGWGKERGGVTLGGRVGLIACSPTLPPFPYIVFLAASLPSRSCHLSLILCSLLPPCLLVPANPPLHCVPCCLLAFSSLPPFPYTVFHAASLPSRPCHLFPYTVFLAASLPSRPCHPFPYTVFLASLPSRPCHPFPYTVFLASLPPHPSQSS</sequence>
<dbReference type="EMBL" id="JAWQEG010003009">
    <property type="protein sequence ID" value="KAK3868453.1"/>
    <property type="molecule type" value="Genomic_DNA"/>
</dbReference>
<protein>
    <submittedName>
        <fullName evidence="1">Uncharacterized protein</fullName>
    </submittedName>
</protein>
<reference evidence="1" key="1">
    <citation type="submission" date="2023-10" db="EMBL/GenBank/DDBJ databases">
        <title>Genome assemblies of two species of porcelain crab, Petrolisthes cinctipes and Petrolisthes manimaculis (Anomura: Porcellanidae).</title>
        <authorList>
            <person name="Angst P."/>
        </authorList>
    </citation>
    <scope>NUCLEOTIDE SEQUENCE</scope>
    <source>
        <strain evidence="1">PB745_01</strain>
        <tissue evidence="1">Gill</tissue>
    </source>
</reference>
<dbReference type="AlphaFoldDB" id="A0AAE1F733"/>
<name>A0AAE1F733_PETCI</name>
<dbReference type="Proteomes" id="UP001286313">
    <property type="component" value="Unassembled WGS sequence"/>
</dbReference>
<evidence type="ECO:0000313" key="1">
    <source>
        <dbReference type="EMBL" id="KAK3868453.1"/>
    </source>
</evidence>